<name>A0A8H3HKB5_9AGAM</name>
<feature type="compositionally biased region" description="Basic and acidic residues" evidence="1">
    <location>
        <begin position="118"/>
        <end position="128"/>
    </location>
</feature>
<dbReference type="AlphaFoldDB" id="A0A8H3HKB5"/>
<gene>
    <name evidence="2" type="ORF">RDB_LOCUS200693</name>
</gene>
<dbReference type="EMBL" id="CAJMWT010010582">
    <property type="protein sequence ID" value="CAE6542502.1"/>
    <property type="molecule type" value="Genomic_DNA"/>
</dbReference>
<accession>A0A8H3HKB5</accession>
<proteinExistence type="predicted"/>
<protein>
    <submittedName>
        <fullName evidence="2">Uncharacterized protein</fullName>
    </submittedName>
</protein>
<organism evidence="2 3">
    <name type="scientific">Rhizoctonia solani</name>
    <dbReference type="NCBI Taxonomy" id="456999"/>
    <lineage>
        <taxon>Eukaryota</taxon>
        <taxon>Fungi</taxon>
        <taxon>Dikarya</taxon>
        <taxon>Basidiomycota</taxon>
        <taxon>Agaricomycotina</taxon>
        <taxon>Agaricomycetes</taxon>
        <taxon>Cantharellales</taxon>
        <taxon>Ceratobasidiaceae</taxon>
        <taxon>Rhizoctonia</taxon>
    </lineage>
</organism>
<reference evidence="2" key="1">
    <citation type="submission" date="2021-01" db="EMBL/GenBank/DDBJ databases">
        <authorList>
            <person name="Kaushik A."/>
        </authorList>
    </citation>
    <scope>NUCLEOTIDE SEQUENCE</scope>
    <source>
        <strain evidence="2">AG2-2IIIB</strain>
    </source>
</reference>
<feature type="region of interest" description="Disordered" evidence="1">
    <location>
        <begin position="45"/>
        <end position="79"/>
    </location>
</feature>
<comment type="caution">
    <text evidence="2">The sequence shown here is derived from an EMBL/GenBank/DDBJ whole genome shotgun (WGS) entry which is preliminary data.</text>
</comment>
<evidence type="ECO:0000313" key="3">
    <source>
        <dbReference type="Proteomes" id="UP000663843"/>
    </source>
</evidence>
<evidence type="ECO:0000313" key="2">
    <source>
        <dbReference type="EMBL" id="CAE6542502.1"/>
    </source>
</evidence>
<evidence type="ECO:0000256" key="1">
    <source>
        <dbReference type="SAM" id="MobiDB-lite"/>
    </source>
</evidence>
<sequence length="219" mass="24762">MAPRPTRRNSQPIPPQHGAEQMCYCNKWRYPHQLAATCYVQPRKSVEWEQDPSSPDFLPYAPPSSRPSYTSHSRSHGSNYAPRIETLHYNPNYYQGQTYSEVEFDPEIDGQDPAPDSPHSDRSRTDSHRSVQLYAANLDDGAAEYVLEPPIPRAYLPPRLRDDISGRFWNAEGDSTDAAGILYPAPFGVKLSGEAFYYPSAQSGRFMNRRGEYWAGGEA</sequence>
<dbReference type="Proteomes" id="UP000663843">
    <property type="component" value="Unassembled WGS sequence"/>
</dbReference>
<feature type="region of interest" description="Disordered" evidence="1">
    <location>
        <begin position="105"/>
        <end position="128"/>
    </location>
</feature>